<dbReference type="Gramene" id="LPERR09G03980.1">
    <property type="protein sequence ID" value="LPERR09G03980.1"/>
    <property type="gene ID" value="LPERR09G03980"/>
</dbReference>
<reference evidence="2" key="3">
    <citation type="submission" date="2015-04" db="UniProtKB">
        <authorList>
            <consortium name="EnsemblPlants"/>
        </authorList>
    </citation>
    <scope>IDENTIFICATION</scope>
</reference>
<dbReference type="PROSITE" id="PS50181">
    <property type="entry name" value="FBOX"/>
    <property type="match status" value="1"/>
</dbReference>
<keyword evidence="3" id="KW-1185">Reference proteome</keyword>
<dbReference type="Pfam" id="PF00646">
    <property type="entry name" value="F-box"/>
    <property type="match status" value="1"/>
</dbReference>
<dbReference type="PANTHER" id="PTHR33207">
    <property type="entry name" value="F-BOX DOMAIN CONTAINING PROTEIN-RELATED"/>
    <property type="match status" value="1"/>
</dbReference>
<proteinExistence type="predicted"/>
<dbReference type="Proteomes" id="UP000032180">
    <property type="component" value="Chromosome 9"/>
</dbReference>
<dbReference type="AlphaFoldDB" id="A0A0D9XCI5"/>
<organism evidence="2 3">
    <name type="scientific">Leersia perrieri</name>
    <dbReference type="NCBI Taxonomy" id="77586"/>
    <lineage>
        <taxon>Eukaryota</taxon>
        <taxon>Viridiplantae</taxon>
        <taxon>Streptophyta</taxon>
        <taxon>Embryophyta</taxon>
        <taxon>Tracheophyta</taxon>
        <taxon>Spermatophyta</taxon>
        <taxon>Magnoliopsida</taxon>
        <taxon>Liliopsida</taxon>
        <taxon>Poales</taxon>
        <taxon>Poaceae</taxon>
        <taxon>BOP clade</taxon>
        <taxon>Oryzoideae</taxon>
        <taxon>Oryzeae</taxon>
        <taxon>Oryzinae</taxon>
        <taxon>Leersia</taxon>
    </lineage>
</organism>
<dbReference type="InterPro" id="IPR036047">
    <property type="entry name" value="F-box-like_dom_sf"/>
</dbReference>
<dbReference type="EnsemblPlants" id="LPERR09G03980.1">
    <property type="protein sequence ID" value="LPERR09G03980.1"/>
    <property type="gene ID" value="LPERR09G03980"/>
</dbReference>
<dbReference type="InterPro" id="IPR001810">
    <property type="entry name" value="F-box_dom"/>
</dbReference>
<evidence type="ECO:0000313" key="3">
    <source>
        <dbReference type="Proteomes" id="UP000032180"/>
    </source>
</evidence>
<evidence type="ECO:0000313" key="2">
    <source>
        <dbReference type="EnsemblPlants" id="LPERR09G03980.1"/>
    </source>
</evidence>
<dbReference type="Gene3D" id="1.20.1280.50">
    <property type="match status" value="1"/>
</dbReference>
<protein>
    <recommendedName>
        <fullName evidence="1">F-box domain-containing protein</fullName>
    </recommendedName>
</protein>
<name>A0A0D9XCI5_9ORYZ</name>
<dbReference type="HOGENOM" id="CLU_2088333_0_0_1"/>
<accession>A0A0D9XCI5</accession>
<dbReference type="SUPFAM" id="SSF81383">
    <property type="entry name" value="F-box domain"/>
    <property type="match status" value="1"/>
</dbReference>
<reference evidence="3" key="2">
    <citation type="submission" date="2013-12" db="EMBL/GenBank/DDBJ databases">
        <authorList>
            <person name="Yu Y."/>
            <person name="Lee S."/>
            <person name="de Baynast K."/>
            <person name="Wissotski M."/>
            <person name="Liu L."/>
            <person name="Talag J."/>
            <person name="Goicoechea J."/>
            <person name="Angelova A."/>
            <person name="Jetty R."/>
            <person name="Kudrna D."/>
            <person name="Golser W."/>
            <person name="Rivera L."/>
            <person name="Zhang J."/>
            <person name="Wing R."/>
        </authorList>
    </citation>
    <scope>NUCLEOTIDE SEQUENCE</scope>
</reference>
<sequence>MDDIPDDVLEVVLLRLQFAACLIRAACVCKRWRRVIVTADIAFLRCFHANHGPDLVGHYHYVGPSVSDAAFVHVSSPVLVQGCHFSLDFVPDTDSWTVIYSCGSLVLLGKRCDLTTD</sequence>
<reference evidence="2 3" key="1">
    <citation type="submission" date="2012-08" db="EMBL/GenBank/DDBJ databases">
        <title>Oryza genome evolution.</title>
        <authorList>
            <person name="Wing R.A."/>
        </authorList>
    </citation>
    <scope>NUCLEOTIDE SEQUENCE</scope>
</reference>
<feature type="domain" description="F-box" evidence="1">
    <location>
        <begin position="1"/>
        <end position="46"/>
    </location>
</feature>
<evidence type="ECO:0000259" key="1">
    <source>
        <dbReference type="PROSITE" id="PS50181"/>
    </source>
</evidence>